<evidence type="ECO:0000313" key="4">
    <source>
        <dbReference type="Proteomes" id="UP000324832"/>
    </source>
</evidence>
<feature type="transmembrane region" description="Helical" evidence="1">
    <location>
        <begin position="368"/>
        <end position="386"/>
    </location>
</feature>
<keyword evidence="4" id="KW-1185">Reference proteome</keyword>
<dbReference type="EMBL" id="FZQP02003333">
    <property type="protein sequence ID" value="VVC97900.1"/>
    <property type="molecule type" value="Genomic_DNA"/>
</dbReference>
<dbReference type="PANTHER" id="PTHR11161:SF0">
    <property type="entry name" value="O-ACYLTRANSFERASE LIKE PROTEIN"/>
    <property type="match status" value="1"/>
</dbReference>
<feature type="transmembrane region" description="Helical" evidence="1">
    <location>
        <begin position="393"/>
        <end position="413"/>
    </location>
</feature>
<feature type="transmembrane region" description="Helical" evidence="1">
    <location>
        <begin position="553"/>
        <end position="572"/>
    </location>
</feature>
<feature type="transmembrane region" description="Helical" evidence="1">
    <location>
        <begin position="478"/>
        <end position="499"/>
    </location>
</feature>
<sequence>MTLRSVLVLLCMCTAPAACRSQRRSPHDLREYFRMPPLFEMDHYEECLAREPGLYCVLAADLTGAPGNDVIDLITEYSKSRLIRFNHSHIERGLCVTRTCKRHIQELSDVALLQECLNETIHDQYGVEATVTTVYYCHRSNISTEPQVDANDWLFGGLVFGIILLNVFGTLYDLQLSRSKTKITGNPYLLSFSIFQSWKRLTTNEFKDTRHKKFQGFHAIRAVAVFFTVLQHSLWIMGCGFMDNPRDFELNYDRPFFQTLFSGMTFVHIYYIISGCLLIHTLKIEAEQQPESWAMFPFALIYRLGRLLPAVTVLIWFTSTWFRHAGSGPLWSYYVGPVVSDCRRYWWSHLLFINNFVSNNIACGIQTWHVAAEVQMAIIALLLYLITRRRGRTAAFIGVLLVALVAPVLHVWLQDLEAILLLNPELYRTFVNAEMRGMHLFTQNNLLPFVVGVFLGDRIYHTPAAHIDGSPRTKILSILTWATIPAIALLYYFTGLYLFAEERASLPLRLLVAATHRPLVAVLFGFLLLSVVYKYDDTFSRIAEWSGWLVPSRLTFLVYIVHVDIVHYLLGIKTQLEHGSLFKNMTYHLGILVASFAMALPLYLVLEAPTTVFVNTCVSRLRHRYTKGKSS</sequence>
<accession>A0A5E4QHX4</accession>
<evidence type="ECO:0000256" key="1">
    <source>
        <dbReference type="SAM" id="Phobius"/>
    </source>
</evidence>
<organism evidence="3 4">
    <name type="scientific">Leptidea sinapis</name>
    <dbReference type="NCBI Taxonomy" id="189913"/>
    <lineage>
        <taxon>Eukaryota</taxon>
        <taxon>Metazoa</taxon>
        <taxon>Ecdysozoa</taxon>
        <taxon>Arthropoda</taxon>
        <taxon>Hexapoda</taxon>
        <taxon>Insecta</taxon>
        <taxon>Pterygota</taxon>
        <taxon>Neoptera</taxon>
        <taxon>Endopterygota</taxon>
        <taxon>Lepidoptera</taxon>
        <taxon>Glossata</taxon>
        <taxon>Ditrysia</taxon>
        <taxon>Papilionoidea</taxon>
        <taxon>Pieridae</taxon>
        <taxon>Dismorphiinae</taxon>
        <taxon>Leptidea</taxon>
    </lineage>
</organism>
<reference evidence="3 4" key="1">
    <citation type="submission" date="2017-07" db="EMBL/GenBank/DDBJ databases">
        <authorList>
            <person name="Talla V."/>
            <person name="Backstrom N."/>
        </authorList>
    </citation>
    <scope>NUCLEOTIDE SEQUENCE [LARGE SCALE GENOMIC DNA]</scope>
</reference>
<evidence type="ECO:0000256" key="2">
    <source>
        <dbReference type="SAM" id="SignalP"/>
    </source>
</evidence>
<keyword evidence="2" id="KW-0732">Signal</keyword>
<keyword evidence="1" id="KW-0472">Membrane</keyword>
<feature type="transmembrane region" description="Helical" evidence="1">
    <location>
        <begin position="511"/>
        <end position="533"/>
    </location>
</feature>
<keyword evidence="1" id="KW-1133">Transmembrane helix</keyword>
<keyword evidence="1" id="KW-0812">Transmembrane</keyword>
<proteinExistence type="predicted"/>
<feature type="transmembrane region" description="Helical" evidence="1">
    <location>
        <begin position="219"/>
        <end position="236"/>
    </location>
</feature>
<feature type="transmembrane region" description="Helical" evidence="1">
    <location>
        <begin position="153"/>
        <end position="172"/>
    </location>
</feature>
<dbReference type="Proteomes" id="UP000324832">
    <property type="component" value="Unassembled WGS sequence"/>
</dbReference>
<evidence type="ECO:0000313" key="3">
    <source>
        <dbReference type="EMBL" id="VVC97900.1"/>
    </source>
</evidence>
<feature type="transmembrane region" description="Helical" evidence="1">
    <location>
        <begin position="300"/>
        <end position="322"/>
    </location>
</feature>
<feature type="signal peptide" evidence="2">
    <location>
        <begin position="1"/>
        <end position="19"/>
    </location>
</feature>
<gene>
    <name evidence="3" type="ORF">LSINAPIS_LOCUS9085</name>
</gene>
<feature type="transmembrane region" description="Helical" evidence="1">
    <location>
        <begin position="256"/>
        <end position="279"/>
    </location>
</feature>
<dbReference type="PANTHER" id="PTHR11161">
    <property type="entry name" value="O-ACYLTRANSFERASE"/>
    <property type="match status" value="1"/>
</dbReference>
<feature type="chain" id="PRO_5023148405" evidence="2">
    <location>
        <begin position="20"/>
        <end position="631"/>
    </location>
</feature>
<protein>
    <submittedName>
        <fullName evidence="3">Uncharacterized protein</fullName>
    </submittedName>
</protein>
<dbReference type="InterPro" id="IPR052728">
    <property type="entry name" value="O2_lipid_transport_reg"/>
</dbReference>
<feature type="transmembrane region" description="Helical" evidence="1">
    <location>
        <begin position="584"/>
        <end position="606"/>
    </location>
</feature>
<dbReference type="AlphaFoldDB" id="A0A5E4QHX4"/>
<name>A0A5E4QHX4_9NEOP</name>